<proteinExistence type="predicted"/>
<dbReference type="KEGG" id="pvt:110084091"/>
<dbReference type="InParanoid" id="A0A6J0UHV0"/>
<dbReference type="Proteomes" id="UP001652642">
    <property type="component" value="Chromosome 3"/>
</dbReference>
<gene>
    <name evidence="2" type="primary">LOC110084091</name>
</gene>
<keyword evidence="1" id="KW-1185">Reference proteome</keyword>
<dbReference type="Gene3D" id="2.100.10.20">
    <property type="entry name" value="Vitelline membrane outer layer protein I (VOMI)"/>
    <property type="match status" value="1"/>
</dbReference>
<accession>A0A6J0UHV0</accession>
<dbReference type="CDD" id="cd00220">
    <property type="entry name" value="VMO-I"/>
    <property type="match status" value="1"/>
</dbReference>
<name>A0A6J0UHV0_9SAUR</name>
<dbReference type="RefSeq" id="XP_020658810.2">
    <property type="nucleotide sequence ID" value="XM_020803151.2"/>
</dbReference>
<evidence type="ECO:0000313" key="1">
    <source>
        <dbReference type="Proteomes" id="UP001652642"/>
    </source>
</evidence>
<dbReference type="AlphaFoldDB" id="A0A6J0UHV0"/>
<dbReference type="InterPro" id="IPR005515">
    <property type="entry name" value="VOMI"/>
</dbReference>
<dbReference type="Pfam" id="PF03762">
    <property type="entry name" value="VOMI"/>
    <property type="match status" value="1"/>
</dbReference>
<sequence length="214" mass="23223">MQFLYSVSVSGFRAAGFKMDLRVSSAFFLICCYCLWDAEARSFNSVLTVTNGGPWGIWGEIQFCPNGYAHGFSLKVEGSQGKGDDTALNGIRLYCTDGSVIESTVAPWGSWTGIQYCPKGNLVSFSLRVEGHQGQGDDTAANNIQFTCEDGTALMGQGEYWGSFGGWSRRCVSGFVCGIQTKVEGHQGRGDDTALNDAKLFCCDPTMDIQSLFK</sequence>
<dbReference type="SUPFAM" id="SSF51092">
    <property type="entry name" value="Vitelline membrane outer protein-I (VMO-I)"/>
    <property type="match status" value="1"/>
</dbReference>
<dbReference type="PANTHER" id="PTHR18841:SF2">
    <property type="entry name" value="VITELLINE MEMBRANE OUTER LAYER PROTEIN 1 HOMOLOG"/>
    <property type="match status" value="1"/>
</dbReference>
<dbReference type="InterPro" id="IPR036706">
    <property type="entry name" value="VOMI_sf"/>
</dbReference>
<reference evidence="2" key="1">
    <citation type="submission" date="2025-08" db="UniProtKB">
        <authorList>
            <consortium name="RefSeq"/>
        </authorList>
    </citation>
    <scope>IDENTIFICATION</scope>
</reference>
<dbReference type="GeneID" id="110084091"/>
<evidence type="ECO:0000313" key="2">
    <source>
        <dbReference type="RefSeq" id="XP_020658810.2"/>
    </source>
</evidence>
<protein>
    <submittedName>
        <fullName evidence="2">Vitelline membrane outer layer protein 1-like</fullName>
    </submittedName>
</protein>
<dbReference type="PANTHER" id="PTHR18841">
    <property type="entry name" value="VITELLINE MEMBRANE OUTER LAYER PROTEIN I-RELATED"/>
    <property type="match status" value="1"/>
</dbReference>
<dbReference type="FunCoup" id="A0A6J0UHV0">
    <property type="interactions" value="14"/>
</dbReference>
<organism evidence="1 2">
    <name type="scientific">Pogona vitticeps</name>
    <name type="common">central bearded dragon</name>
    <dbReference type="NCBI Taxonomy" id="103695"/>
    <lineage>
        <taxon>Eukaryota</taxon>
        <taxon>Metazoa</taxon>
        <taxon>Chordata</taxon>
        <taxon>Craniata</taxon>
        <taxon>Vertebrata</taxon>
        <taxon>Euteleostomi</taxon>
        <taxon>Lepidosauria</taxon>
        <taxon>Squamata</taxon>
        <taxon>Bifurcata</taxon>
        <taxon>Unidentata</taxon>
        <taxon>Episquamata</taxon>
        <taxon>Toxicofera</taxon>
        <taxon>Iguania</taxon>
        <taxon>Acrodonta</taxon>
        <taxon>Agamidae</taxon>
        <taxon>Amphibolurinae</taxon>
        <taxon>Pogona</taxon>
    </lineage>
</organism>
<dbReference type="OrthoDB" id="6344411at2759"/>
<dbReference type="GO" id="GO:0005615">
    <property type="term" value="C:extracellular space"/>
    <property type="evidence" value="ECO:0007669"/>
    <property type="project" value="TreeGrafter"/>
</dbReference>